<dbReference type="InterPro" id="IPR007862">
    <property type="entry name" value="Adenylate_kinase_lid-dom"/>
</dbReference>
<dbReference type="Pfam" id="PF05191">
    <property type="entry name" value="ADK_lid"/>
    <property type="match status" value="1"/>
</dbReference>
<dbReference type="InterPro" id="IPR027417">
    <property type="entry name" value="P-loop_NTPase"/>
</dbReference>
<evidence type="ECO:0000256" key="4">
    <source>
        <dbReference type="ARBA" id="ARBA00022777"/>
    </source>
</evidence>
<dbReference type="PRINTS" id="PR00094">
    <property type="entry name" value="ADENYLTKNASE"/>
</dbReference>
<comment type="caution">
    <text evidence="8">The sequence shown here is derived from an EMBL/GenBank/DDBJ whole genome shotgun (WGS) entry which is preliminary data.</text>
</comment>
<organism evidence="8 9">
    <name type="scientific">Didymodactylos carnosus</name>
    <dbReference type="NCBI Taxonomy" id="1234261"/>
    <lineage>
        <taxon>Eukaryota</taxon>
        <taxon>Metazoa</taxon>
        <taxon>Spiralia</taxon>
        <taxon>Gnathifera</taxon>
        <taxon>Rotifera</taxon>
        <taxon>Eurotatoria</taxon>
        <taxon>Bdelloidea</taxon>
        <taxon>Philodinida</taxon>
        <taxon>Philodinidae</taxon>
        <taxon>Didymodactylos</taxon>
    </lineage>
</organism>
<dbReference type="GO" id="GO:0005524">
    <property type="term" value="F:ATP binding"/>
    <property type="evidence" value="ECO:0007669"/>
    <property type="project" value="InterPro"/>
</dbReference>
<accession>A0A8S2GRM4</accession>
<dbReference type="SUPFAM" id="SSF52540">
    <property type="entry name" value="P-loop containing nucleoside triphosphate hydrolases"/>
    <property type="match status" value="1"/>
</dbReference>
<dbReference type="EMBL" id="CAJOBA010000442">
    <property type="protein sequence ID" value="CAF3532542.1"/>
    <property type="molecule type" value="Genomic_DNA"/>
</dbReference>
<dbReference type="SUPFAM" id="SSF57774">
    <property type="entry name" value="Microbial and mitochondrial ADK, insert 'zinc finger' domain"/>
    <property type="match status" value="1"/>
</dbReference>
<evidence type="ECO:0000256" key="5">
    <source>
        <dbReference type="RuleBase" id="RU003330"/>
    </source>
</evidence>
<dbReference type="PROSITE" id="PS00113">
    <property type="entry name" value="ADENYLATE_KINASE"/>
    <property type="match status" value="1"/>
</dbReference>
<keyword evidence="3" id="KW-0547">Nucleotide-binding</keyword>
<dbReference type="NCBIfam" id="TIGR01351">
    <property type="entry name" value="adk"/>
    <property type="match status" value="1"/>
</dbReference>
<evidence type="ECO:0000259" key="6">
    <source>
        <dbReference type="Pfam" id="PF05191"/>
    </source>
</evidence>
<evidence type="ECO:0000256" key="1">
    <source>
        <dbReference type="ARBA" id="ARBA00007220"/>
    </source>
</evidence>
<gene>
    <name evidence="7" type="ORF">OVA965_LOCUS2156</name>
    <name evidence="8" type="ORF">TMI583_LOCUS2156</name>
</gene>
<keyword evidence="2 5" id="KW-0808">Transferase</keyword>
<dbReference type="PANTHER" id="PTHR23359">
    <property type="entry name" value="NUCLEOTIDE KINASE"/>
    <property type="match status" value="1"/>
</dbReference>
<comment type="similarity">
    <text evidence="1 5">Belongs to the adenylate kinase family.</text>
</comment>
<dbReference type="Proteomes" id="UP000677228">
    <property type="component" value="Unassembled WGS sequence"/>
</dbReference>
<dbReference type="HAMAP" id="MF_00235">
    <property type="entry name" value="Adenylate_kinase_Adk"/>
    <property type="match status" value="1"/>
</dbReference>
<dbReference type="EMBL" id="CAJNOK010000442">
    <property type="protein sequence ID" value="CAF0753597.1"/>
    <property type="molecule type" value="Genomic_DNA"/>
</dbReference>
<evidence type="ECO:0000256" key="2">
    <source>
        <dbReference type="ARBA" id="ARBA00022679"/>
    </source>
</evidence>
<sequence length="220" mass="24127">MVRQDFPLMAIFGPPGAGKGTLCQLAADRYGAIHLSTGQMFRNAISSGNELGLRVKNLLANGILVDDQTTNEIVAETLAHPRLANAPLVILDGYPRTIGQKIFLDEIAELDKIVLVTAQPDELVRRISGRSTCSSCAAIYHDQLRPSQFAHKCDNCQGTLVKRSDDNPETARERINDYNELTAPVLAAYQTQQAIVKIEPLDLKAAERQFLALVKEMVKG</sequence>
<evidence type="ECO:0000313" key="8">
    <source>
        <dbReference type="EMBL" id="CAF3532542.1"/>
    </source>
</evidence>
<dbReference type="AlphaFoldDB" id="A0A8S2GRM4"/>
<evidence type="ECO:0000256" key="3">
    <source>
        <dbReference type="ARBA" id="ARBA00022741"/>
    </source>
</evidence>
<name>A0A8S2GRM4_9BILA</name>
<protein>
    <recommendedName>
        <fullName evidence="6">Adenylate kinase active site lid domain-containing protein</fullName>
    </recommendedName>
</protein>
<dbReference type="InterPro" id="IPR000850">
    <property type="entry name" value="Adenylat/UMP-CMP_kin"/>
</dbReference>
<evidence type="ECO:0000313" key="9">
    <source>
        <dbReference type="Proteomes" id="UP000682733"/>
    </source>
</evidence>
<evidence type="ECO:0000313" key="7">
    <source>
        <dbReference type="EMBL" id="CAF0753597.1"/>
    </source>
</evidence>
<dbReference type="InterPro" id="IPR033690">
    <property type="entry name" value="Adenylat_kinase_CS"/>
</dbReference>
<feature type="domain" description="Adenylate kinase active site lid" evidence="6">
    <location>
        <begin position="130"/>
        <end position="165"/>
    </location>
</feature>
<proteinExistence type="inferred from homology"/>
<dbReference type="InterPro" id="IPR006259">
    <property type="entry name" value="Adenyl_kin_sub"/>
</dbReference>
<dbReference type="CDD" id="cd01428">
    <property type="entry name" value="ADK"/>
    <property type="match status" value="1"/>
</dbReference>
<reference evidence="8" key="1">
    <citation type="submission" date="2021-02" db="EMBL/GenBank/DDBJ databases">
        <authorList>
            <person name="Nowell W R."/>
        </authorList>
    </citation>
    <scope>NUCLEOTIDE SEQUENCE</scope>
</reference>
<dbReference type="GO" id="GO:0004017">
    <property type="term" value="F:AMP kinase activity"/>
    <property type="evidence" value="ECO:0007669"/>
    <property type="project" value="InterPro"/>
</dbReference>
<keyword evidence="4 5" id="KW-0418">Kinase</keyword>
<dbReference type="InterPro" id="IPR036193">
    <property type="entry name" value="ADK_active_lid_dom_sf"/>
</dbReference>
<dbReference type="Gene3D" id="3.40.50.300">
    <property type="entry name" value="P-loop containing nucleotide triphosphate hydrolases"/>
    <property type="match status" value="1"/>
</dbReference>
<dbReference type="Proteomes" id="UP000682733">
    <property type="component" value="Unassembled WGS sequence"/>
</dbReference>
<dbReference type="Pfam" id="PF00406">
    <property type="entry name" value="ADK"/>
    <property type="match status" value="1"/>
</dbReference>